<organism evidence="5 6">
    <name type="scientific">Duncaniella freteri</name>
    <dbReference type="NCBI Taxonomy" id="2530391"/>
    <lineage>
        <taxon>Bacteria</taxon>
        <taxon>Pseudomonadati</taxon>
        <taxon>Bacteroidota</taxon>
        <taxon>Bacteroidia</taxon>
        <taxon>Bacteroidales</taxon>
        <taxon>Muribaculaceae</taxon>
        <taxon>Duncaniella</taxon>
    </lineage>
</organism>
<name>A0A4Z0V2M5_9BACT</name>
<sequence>METNDKTSPVTPEKDRNSISLDLMHRMRLHGMAAAFTESLQSTFAETMTPDSFLNWLLSREWDYRVARNIERLVKGANFRYNDASVAQIDYTLPRGLDRNQMERLASLDFVRKGDNLFITGCAGTSKSYLATALGYETCKAGMRVLYANASKLMGTLKIAKNKGTIETELKKLEKTQLLILDDLFLVPLDARERAHLTEIIEDRHGRKSIIVTSQLPELDWYDAIGDTTVADAILDRIVHTAHRITLTGESVRKLKAFKGR</sequence>
<dbReference type="InterPro" id="IPR027417">
    <property type="entry name" value="P-loop_NTPase"/>
</dbReference>
<keyword evidence="3 5" id="KW-0067">ATP-binding</keyword>
<dbReference type="Pfam" id="PF01695">
    <property type="entry name" value="IstB_IS21"/>
    <property type="match status" value="1"/>
</dbReference>
<proteinExistence type="inferred from homology"/>
<dbReference type="EMBL" id="SJSA01000002">
    <property type="protein sequence ID" value="TGG37014.1"/>
    <property type="molecule type" value="Genomic_DNA"/>
</dbReference>
<reference evidence="5 6" key="1">
    <citation type="submission" date="2019-02" db="EMBL/GenBank/DDBJ databases">
        <title>Isolation and identification of novel species under the genus Muribaculum.</title>
        <authorList>
            <person name="Miyake S."/>
            <person name="Ding Y."/>
            <person name="Low A."/>
            <person name="Soh M."/>
            <person name="Seedorf H."/>
        </authorList>
    </citation>
    <scope>NUCLEOTIDE SEQUENCE [LARGE SCALE GENOMIC DNA]</scope>
    <source>
        <strain evidence="5 6">TLL-A3</strain>
    </source>
</reference>
<dbReference type="RefSeq" id="WP_135472706.1">
    <property type="nucleotide sequence ID" value="NZ_SJSA01000002.1"/>
</dbReference>
<evidence type="ECO:0000259" key="4">
    <source>
        <dbReference type="SMART" id="SM00382"/>
    </source>
</evidence>
<evidence type="ECO:0000313" key="5">
    <source>
        <dbReference type="EMBL" id="TGG37014.1"/>
    </source>
</evidence>
<dbReference type="PIRSF" id="PIRSF003073">
    <property type="entry name" value="DNAC_TnpB_IstB"/>
    <property type="match status" value="1"/>
</dbReference>
<dbReference type="Proteomes" id="UP000297635">
    <property type="component" value="Unassembled WGS sequence"/>
</dbReference>
<dbReference type="SMART" id="SM00382">
    <property type="entry name" value="AAA"/>
    <property type="match status" value="1"/>
</dbReference>
<dbReference type="AlphaFoldDB" id="A0A4Z0V2M5"/>
<dbReference type="PANTHER" id="PTHR30050">
    <property type="entry name" value="CHROMOSOMAL REPLICATION INITIATOR PROTEIN DNAA"/>
    <property type="match status" value="1"/>
</dbReference>
<feature type="domain" description="AAA+ ATPase" evidence="4">
    <location>
        <begin position="113"/>
        <end position="246"/>
    </location>
</feature>
<dbReference type="GO" id="GO:0006260">
    <property type="term" value="P:DNA replication"/>
    <property type="evidence" value="ECO:0007669"/>
    <property type="project" value="TreeGrafter"/>
</dbReference>
<dbReference type="InterPro" id="IPR002611">
    <property type="entry name" value="IstB_ATP-bd"/>
</dbReference>
<gene>
    <name evidence="5" type="ORF">EZ315_14445</name>
</gene>
<comment type="similarity">
    <text evidence="1">Belongs to the IS21/IS1162 putative ATP-binding protein family.</text>
</comment>
<dbReference type="InterPro" id="IPR003593">
    <property type="entry name" value="AAA+_ATPase"/>
</dbReference>
<dbReference type="PANTHER" id="PTHR30050:SF4">
    <property type="entry name" value="ATP-BINDING PROTEIN RV3427C IN INSERTION SEQUENCE-RELATED"/>
    <property type="match status" value="1"/>
</dbReference>
<comment type="caution">
    <text evidence="5">The sequence shown here is derived from an EMBL/GenBank/DDBJ whole genome shotgun (WGS) entry which is preliminary data.</text>
</comment>
<evidence type="ECO:0000256" key="2">
    <source>
        <dbReference type="ARBA" id="ARBA00022741"/>
    </source>
</evidence>
<evidence type="ECO:0000256" key="1">
    <source>
        <dbReference type="ARBA" id="ARBA00008059"/>
    </source>
</evidence>
<accession>A0A4Z0V2M5</accession>
<dbReference type="GO" id="GO:0005524">
    <property type="term" value="F:ATP binding"/>
    <property type="evidence" value="ECO:0007669"/>
    <property type="project" value="UniProtKB-KW"/>
</dbReference>
<dbReference type="InterPro" id="IPR047661">
    <property type="entry name" value="IstB"/>
</dbReference>
<dbReference type="InterPro" id="IPR028350">
    <property type="entry name" value="DNAC/IstB-like"/>
</dbReference>
<dbReference type="NCBIfam" id="NF038214">
    <property type="entry name" value="IS21_help_AAA"/>
    <property type="match status" value="1"/>
</dbReference>
<dbReference type="Gene3D" id="3.40.50.300">
    <property type="entry name" value="P-loop containing nucleotide triphosphate hydrolases"/>
    <property type="match status" value="1"/>
</dbReference>
<dbReference type="CDD" id="cd00009">
    <property type="entry name" value="AAA"/>
    <property type="match status" value="1"/>
</dbReference>
<protein>
    <submittedName>
        <fullName evidence="5">ATP-binding protein</fullName>
    </submittedName>
</protein>
<evidence type="ECO:0000256" key="3">
    <source>
        <dbReference type="ARBA" id="ARBA00022840"/>
    </source>
</evidence>
<dbReference type="GeneID" id="82150988"/>
<evidence type="ECO:0000313" key="6">
    <source>
        <dbReference type="Proteomes" id="UP000297635"/>
    </source>
</evidence>
<keyword evidence="6" id="KW-1185">Reference proteome</keyword>
<dbReference type="SUPFAM" id="SSF52540">
    <property type="entry name" value="P-loop containing nucleoside triphosphate hydrolases"/>
    <property type="match status" value="1"/>
</dbReference>
<keyword evidence="2" id="KW-0547">Nucleotide-binding</keyword>